<gene>
    <name evidence="2" type="ORF">EI293_00275</name>
</gene>
<accession>A0A3R9NEY8</accession>
<dbReference type="OrthoDB" id="862356at2"/>
<dbReference type="InterPro" id="IPR011047">
    <property type="entry name" value="Quinoprotein_ADH-like_sf"/>
</dbReference>
<reference evidence="2 3" key="1">
    <citation type="submission" date="2018-12" db="EMBL/GenBank/DDBJ databases">
        <authorList>
            <person name="Feng G."/>
            <person name="Zhu H."/>
        </authorList>
    </citation>
    <scope>NUCLEOTIDE SEQUENCE [LARGE SCALE GENOMIC DNA]</scope>
    <source>
        <strain evidence="2 3">LMG 26000</strain>
    </source>
</reference>
<protein>
    <submittedName>
        <fullName evidence="2">T9SS C-terminal target domain-containing protein</fullName>
    </submittedName>
</protein>
<dbReference type="PANTHER" id="PTHR42754:SF1">
    <property type="entry name" value="LIPOPROTEIN"/>
    <property type="match status" value="1"/>
</dbReference>
<dbReference type="AlphaFoldDB" id="A0A3R9NEY8"/>
<dbReference type="EMBL" id="RWIU01000001">
    <property type="protein sequence ID" value="RSK45645.1"/>
    <property type="molecule type" value="Genomic_DNA"/>
</dbReference>
<proteinExistence type="predicted"/>
<evidence type="ECO:0000256" key="1">
    <source>
        <dbReference type="SAM" id="SignalP"/>
    </source>
</evidence>
<dbReference type="PANTHER" id="PTHR42754">
    <property type="entry name" value="ENDOGLUCANASE"/>
    <property type="match status" value="1"/>
</dbReference>
<comment type="caution">
    <text evidence="2">The sequence shown here is derived from an EMBL/GenBank/DDBJ whole genome shotgun (WGS) entry which is preliminary data.</text>
</comment>
<organism evidence="2 3">
    <name type="scientific">Hymenobacter perfusus</name>
    <dbReference type="NCBI Taxonomy" id="1236770"/>
    <lineage>
        <taxon>Bacteria</taxon>
        <taxon>Pseudomonadati</taxon>
        <taxon>Bacteroidota</taxon>
        <taxon>Cytophagia</taxon>
        <taxon>Cytophagales</taxon>
        <taxon>Hymenobacteraceae</taxon>
        <taxon>Hymenobacter</taxon>
    </lineage>
</organism>
<sequence>MKRTCTVFFALLCAAFFPSAVLSQVIWTHQYELPTNDRYGASVQLRDGGFLLSGTNFPVLGAQYPRTPTVLLLRTDAQGDTIWTRKQRIRKYADVRSTFLCENTTGHVLMGGYTVATTAYPNLDYNSFLTLFAPNGDTLWTKELPLSYVNTYKGITLGPDGNFVVAANVQGHPQLQSLNVAGQVIWQTTLDFSATEAGRLTAMTPVPNGYLAVLQAADNSKKFVYVSHSGVRGAEYLNANSLDELAPNRLVAVEDGNIAVVQGTTVRKFSPDFTLLWSATTPSNQLSTIGMAIVRNTSGQYVVTGNASSSSHNISLVASTYSAQGQYLSTRTFYSTLNLGTNNLVGNIHIDRVTGEYVVAGSGNISNGTATSIDYFLTKVTGAPVLASPVPLRRPMAEAYPNPVTATRQLTVVAPGTLSGQLLLINPQGQIVRQWAARAVSPGNRYALSLTGLPAGLYFLRLTDAAQQSNTVKIVVP</sequence>
<dbReference type="SUPFAM" id="SSF50998">
    <property type="entry name" value="Quinoprotein alcohol dehydrogenase-like"/>
    <property type="match status" value="1"/>
</dbReference>
<dbReference type="NCBIfam" id="TIGR04183">
    <property type="entry name" value="Por_Secre_tail"/>
    <property type="match status" value="1"/>
</dbReference>
<evidence type="ECO:0000313" key="2">
    <source>
        <dbReference type="EMBL" id="RSK45645.1"/>
    </source>
</evidence>
<keyword evidence="1" id="KW-0732">Signal</keyword>
<keyword evidence="3" id="KW-1185">Reference proteome</keyword>
<name>A0A3R9NEY8_9BACT</name>
<dbReference type="RefSeq" id="WP_125434596.1">
    <property type="nucleotide sequence ID" value="NZ_RWIU01000001.1"/>
</dbReference>
<dbReference type="Proteomes" id="UP000270291">
    <property type="component" value="Unassembled WGS sequence"/>
</dbReference>
<dbReference type="InterPro" id="IPR026444">
    <property type="entry name" value="Secre_tail"/>
</dbReference>
<feature type="signal peptide" evidence="1">
    <location>
        <begin position="1"/>
        <end position="23"/>
    </location>
</feature>
<evidence type="ECO:0000313" key="3">
    <source>
        <dbReference type="Proteomes" id="UP000270291"/>
    </source>
</evidence>
<feature type="chain" id="PRO_5018607558" evidence="1">
    <location>
        <begin position="24"/>
        <end position="477"/>
    </location>
</feature>